<evidence type="ECO:0000313" key="2">
    <source>
        <dbReference type="EMBL" id="KIS25134.1"/>
    </source>
</evidence>
<dbReference type="PATRIC" id="fig|1379739.3.peg.442"/>
<keyword evidence="1" id="KW-0812">Transmembrane</keyword>
<feature type="transmembrane region" description="Helical" evidence="1">
    <location>
        <begin position="41"/>
        <end position="60"/>
    </location>
</feature>
<keyword evidence="1" id="KW-0472">Membrane</keyword>
<evidence type="ECO:0000256" key="1">
    <source>
        <dbReference type="SAM" id="Phobius"/>
    </source>
</evidence>
<feature type="transmembrane region" description="Helical" evidence="1">
    <location>
        <begin position="17"/>
        <end position="35"/>
    </location>
</feature>
<dbReference type="OrthoDB" id="1937989at2"/>
<organism evidence="2 3">
    <name type="scientific">Clostridium botulinum B2 450</name>
    <dbReference type="NCBI Taxonomy" id="1379739"/>
    <lineage>
        <taxon>Bacteria</taxon>
        <taxon>Bacillati</taxon>
        <taxon>Bacillota</taxon>
        <taxon>Clostridia</taxon>
        <taxon>Eubacteriales</taxon>
        <taxon>Clostridiaceae</taxon>
        <taxon>Clostridium</taxon>
    </lineage>
</organism>
<dbReference type="Proteomes" id="UP000032250">
    <property type="component" value="Unassembled WGS sequence"/>
</dbReference>
<dbReference type="HOGENOM" id="CLU_120374_0_0_9"/>
<comment type="caution">
    <text evidence="2">The sequence shown here is derived from an EMBL/GenBank/DDBJ whole genome shotgun (WGS) entry which is preliminary data.</text>
</comment>
<name>A0A0D1APU6_CLOBO</name>
<proteinExistence type="predicted"/>
<keyword evidence="1" id="KW-1133">Transmembrane helix</keyword>
<reference evidence="2 3" key="1">
    <citation type="submission" date="2014-06" db="EMBL/GenBank/DDBJ databases">
        <title>Genome characterization of distinct group I Clostridium botulinum lineages.</title>
        <authorList>
            <person name="Giordani F."/>
            <person name="Anselmo A."/>
            <person name="Fillo S."/>
            <person name="Palozzi A.M."/>
            <person name="Fortunato A."/>
            <person name="Gentile B."/>
            <person name="Ciammaruconi A."/>
            <person name="Anniballi F."/>
            <person name="De Medici D."/>
            <person name="Lista F."/>
        </authorList>
    </citation>
    <scope>NUCLEOTIDE SEQUENCE [LARGE SCALE GENOMIC DNA]</scope>
    <source>
        <strain evidence="2 3">B2 450</strain>
    </source>
</reference>
<evidence type="ECO:0000313" key="3">
    <source>
        <dbReference type="Proteomes" id="UP000032250"/>
    </source>
</evidence>
<protein>
    <submittedName>
        <fullName evidence="2">Membrane protein</fullName>
    </submittedName>
</protein>
<dbReference type="RefSeq" id="WP_003487879.1">
    <property type="nucleotide sequence ID" value="NZ_JXSU01000006.1"/>
</dbReference>
<gene>
    <name evidence="2" type="ORF">N495_00715</name>
</gene>
<sequence>MDLNKGLRNQKRSYKRFVVIMSFIFILLPLILYLYNKIYDIFYVSYLIIIEVLIIMAIIIRTDREKLKFEYSNNRLKIVLGIINRKLNIVCDKVALVHIEQYNNIYDIEDFRIVLLTTSKFRNKRIIKVNEKFLKLHNYTANFYYKLKKIDPEKDFYYTIIKRGGLKKYYLLDALYRTCVYAHFTEECIEKIKELRKEIEMD</sequence>
<accession>A0A0D1APU6</accession>
<dbReference type="EMBL" id="JXSU01000006">
    <property type="protein sequence ID" value="KIS25134.1"/>
    <property type="molecule type" value="Genomic_DNA"/>
</dbReference>
<dbReference type="AlphaFoldDB" id="A0A0D1APU6"/>